<dbReference type="EMBL" id="JAUSVL010000001">
    <property type="protein sequence ID" value="MDQ0289035.1"/>
    <property type="molecule type" value="Genomic_DNA"/>
</dbReference>
<dbReference type="Gene3D" id="3.40.50.2000">
    <property type="entry name" value="Glycogen Phosphorylase B"/>
    <property type="match status" value="2"/>
</dbReference>
<dbReference type="PANTHER" id="PTHR12526">
    <property type="entry name" value="GLYCOSYLTRANSFERASE"/>
    <property type="match status" value="1"/>
</dbReference>
<dbReference type="SUPFAM" id="SSF53756">
    <property type="entry name" value="UDP-Glycosyltransferase/glycogen phosphorylase"/>
    <property type="match status" value="1"/>
</dbReference>
<evidence type="ECO:0000313" key="2">
    <source>
        <dbReference type="Proteomes" id="UP001238163"/>
    </source>
</evidence>
<dbReference type="Pfam" id="PF13692">
    <property type="entry name" value="Glyco_trans_1_4"/>
    <property type="match status" value="1"/>
</dbReference>
<keyword evidence="2" id="KW-1185">Reference proteome</keyword>
<protein>
    <submittedName>
        <fullName evidence="1">Glycosyltransferase involved in cell wall biosynthesis</fullName>
    </submittedName>
</protein>
<comment type="caution">
    <text evidence="1">The sequence shown here is derived from an EMBL/GenBank/DDBJ whole genome shotgun (WGS) entry which is preliminary data.</text>
</comment>
<dbReference type="Proteomes" id="UP001238163">
    <property type="component" value="Unassembled WGS sequence"/>
</dbReference>
<accession>A0AAE3VEU6</accession>
<dbReference type="RefSeq" id="WP_307260377.1">
    <property type="nucleotide sequence ID" value="NZ_JAUSVL010000001.1"/>
</dbReference>
<evidence type="ECO:0000313" key="1">
    <source>
        <dbReference type="EMBL" id="MDQ0289035.1"/>
    </source>
</evidence>
<proteinExistence type="predicted"/>
<dbReference type="AlphaFoldDB" id="A0AAE3VEU6"/>
<gene>
    <name evidence="1" type="ORF">J3R75_001142</name>
</gene>
<reference evidence="1" key="1">
    <citation type="submission" date="2023-07" db="EMBL/GenBank/DDBJ databases">
        <title>Genomic Encyclopedia of Type Strains, Phase IV (KMG-IV): sequencing the most valuable type-strain genomes for metagenomic binning, comparative biology and taxonomic classification.</title>
        <authorList>
            <person name="Goeker M."/>
        </authorList>
    </citation>
    <scope>NUCLEOTIDE SEQUENCE</scope>
    <source>
        <strain evidence="1">DSM 24202</strain>
    </source>
</reference>
<dbReference type="PANTHER" id="PTHR12526:SF635">
    <property type="entry name" value="GLYCOSYL TRANSFERASE GROUP 1"/>
    <property type="match status" value="1"/>
</dbReference>
<sequence length="446" mass="48524">MRILQVNTADRGGGAEGSAWNLFDRYRAAGQQSWLAVGRKYSNDPDVLEIPRGRAPSAVGRLLQHGADAARSQEGRLPGMRCLARGLDRLAWPERLADWWHGRDETQFPGCADLPGLCPAPPDIIHCHNLHGWYFDLGVLPGLSQRQPLILNLRDSWAITGHCAYFVDCERWRQGCGNCPHLDVYPACRRDATAANWQRKAAIYAQSRLYVTAPSQWLLAQAQQSMLPAAEYRVIANGIDTACFRPGDRAAARAALGLSADAPTVLFASASSKNIYKDPATMAQAILAMTERVPSLQVLCVGAALPDRALRHLAIRQLPYVRDPQKMAQLYRAADLFVHTAKAEAFGKTVTEAMACGTPVVASAVGGIVEQIIAGETGFLCPAGDAAGMADAAVDFFAADDARRDAMRASAARRGAEFSLDRQVRAFLGWYEEILAQEPWRGRTGG</sequence>
<name>A0AAE3VEU6_9BACT</name>
<organism evidence="1 2">
    <name type="scientific">Oligosphaera ethanolica</name>
    <dbReference type="NCBI Taxonomy" id="760260"/>
    <lineage>
        <taxon>Bacteria</taxon>
        <taxon>Pseudomonadati</taxon>
        <taxon>Lentisphaerota</taxon>
        <taxon>Oligosphaeria</taxon>
        <taxon>Oligosphaerales</taxon>
        <taxon>Oligosphaeraceae</taxon>
        <taxon>Oligosphaera</taxon>
    </lineage>
</organism>
<dbReference type="GO" id="GO:0016757">
    <property type="term" value="F:glycosyltransferase activity"/>
    <property type="evidence" value="ECO:0007669"/>
    <property type="project" value="TreeGrafter"/>
</dbReference>